<evidence type="ECO:0000256" key="6">
    <source>
        <dbReference type="ARBA" id="ARBA00012111"/>
    </source>
</evidence>
<dbReference type="Gene3D" id="3.40.800.20">
    <property type="entry name" value="Histone deacetylase domain"/>
    <property type="match status" value="1"/>
</dbReference>
<dbReference type="CDD" id="cd09991">
    <property type="entry name" value="HDAC_classI"/>
    <property type="match status" value="1"/>
</dbReference>
<evidence type="ECO:0000256" key="5">
    <source>
        <dbReference type="ARBA" id="ARBA00006457"/>
    </source>
</evidence>
<evidence type="ECO:0000256" key="13">
    <source>
        <dbReference type="ARBA" id="ARBA00023015"/>
    </source>
</evidence>
<keyword evidence="13" id="KW-0805">Transcription regulation</keyword>
<dbReference type="GO" id="GO:0005634">
    <property type="term" value="C:nucleus"/>
    <property type="evidence" value="ECO:0007669"/>
    <property type="project" value="UniProtKB-SubCell"/>
</dbReference>
<keyword evidence="14" id="KW-0804">Transcription</keyword>
<evidence type="ECO:0000256" key="22">
    <source>
        <dbReference type="PIRSR" id="PIRSR037913-1"/>
    </source>
</evidence>
<dbReference type="GO" id="GO:0005694">
    <property type="term" value="C:chromosome"/>
    <property type="evidence" value="ECO:0007669"/>
    <property type="project" value="UniProtKB-SubCell"/>
</dbReference>
<keyword evidence="7" id="KW-0158">Chromosome</keyword>
<protein>
    <recommendedName>
        <fullName evidence="16">Histone deacetylase 8</fullName>
        <ecNumber evidence="6">3.5.1.98</ecNumber>
    </recommendedName>
    <alternativeName>
        <fullName evidence="17">Protein deacetylase HDAC8</fullName>
    </alternativeName>
    <alternativeName>
        <fullName evidence="18">Protein decrotonylase HDAC8</fullName>
    </alternativeName>
</protein>
<evidence type="ECO:0000256" key="15">
    <source>
        <dbReference type="ARBA" id="ARBA00023242"/>
    </source>
</evidence>
<proteinExistence type="inferred from homology"/>
<evidence type="ECO:0000256" key="19">
    <source>
        <dbReference type="ARBA" id="ARBA00049136"/>
    </source>
</evidence>
<evidence type="ECO:0000256" key="10">
    <source>
        <dbReference type="ARBA" id="ARBA00022723"/>
    </source>
</evidence>
<keyword evidence="28" id="KW-1185">Reference proteome</keyword>
<keyword evidence="10 24" id="KW-0479">Metal-binding</keyword>
<evidence type="ECO:0000259" key="26">
    <source>
        <dbReference type="Pfam" id="PF00850"/>
    </source>
</evidence>
<feature type="binding site" evidence="24">
    <location>
        <position position="158"/>
    </location>
    <ligand>
        <name>a divalent metal cation</name>
        <dbReference type="ChEBI" id="CHEBI:60240"/>
    </ligand>
</feature>
<dbReference type="PRINTS" id="PR01270">
    <property type="entry name" value="HDASUPER"/>
</dbReference>
<name>A0A0V1LFG6_9BILA</name>
<dbReference type="GO" id="GO:0005737">
    <property type="term" value="C:cytoplasm"/>
    <property type="evidence" value="ECO:0007669"/>
    <property type="project" value="UniProtKB-SubCell"/>
</dbReference>
<feature type="compositionally biased region" description="Basic and acidic residues" evidence="25">
    <location>
        <begin position="453"/>
        <end position="473"/>
    </location>
</feature>
<keyword evidence="11" id="KW-0378">Hydrolase</keyword>
<gene>
    <name evidence="27" type="primary">HDAC1</name>
    <name evidence="27" type="ORF">T02_14163</name>
</gene>
<evidence type="ECO:0000256" key="20">
    <source>
        <dbReference type="ARBA" id="ARBA00049193"/>
    </source>
</evidence>
<accession>A0A0V1LFG6</accession>
<comment type="cofactor">
    <cofactor evidence="1">
        <name>a divalent metal cation</name>
        <dbReference type="ChEBI" id="CHEBI:60240"/>
    </cofactor>
</comment>
<dbReference type="GO" id="GO:0046872">
    <property type="term" value="F:metal ion binding"/>
    <property type="evidence" value="ECO:0007669"/>
    <property type="project" value="UniProtKB-KW"/>
</dbReference>
<dbReference type="PANTHER" id="PTHR10625:SF14">
    <property type="entry name" value="HISTONE DEACETYLASE 8"/>
    <property type="match status" value="1"/>
</dbReference>
<keyword evidence="12" id="KW-0156">Chromatin regulator</keyword>
<evidence type="ECO:0000256" key="3">
    <source>
        <dbReference type="ARBA" id="ARBA00004286"/>
    </source>
</evidence>
<dbReference type="InterPro" id="IPR023801">
    <property type="entry name" value="His_deacetylse_dom"/>
</dbReference>
<dbReference type="EC" id="3.5.1.98" evidence="6"/>
<evidence type="ECO:0000313" key="27">
    <source>
        <dbReference type="EMBL" id="KRZ58092.1"/>
    </source>
</evidence>
<comment type="catalytic activity">
    <reaction evidence="19">
        <text>N(6)-acetyl-L-lysyl-[protein] + H2O = L-lysyl-[protein] + acetate</text>
        <dbReference type="Rhea" id="RHEA:58108"/>
        <dbReference type="Rhea" id="RHEA-COMP:9752"/>
        <dbReference type="Rhea" id="RHEA-COMP:10731"/>
        <dbReference type="ChEBI" id="CHEBI:15377"/>
        <dbReference type="ChEBI" id="CHEBI:29969"/>
        <dbReference type="ChEBI" id="CHEBI:30089"/>
        <dbReference type="ChEBI" id="CHEBI:61930"/>
    </reaction>
    <physiologicalReaction direction="left-to-right" evidence="19">
        <dbReference type="Rhea" id="RHEA:58109"/>
    </physiologicalReaction>
</comment>
<dbReference type="InterPro" id="IPR023696">
    <property type="entry name" value="Ureohydrolase_dom_sf"/>
</dbReference>
<dbReference type="InterPro" id="IPR003084">
    <property type="entry name" value="HDAC_I/II"/>
</dbReference>
<dbReference type="PANTHER" id="PTHR10625">
    <property type="entry name" value="HISTONE DEACETYLASE HDAC1-RELATED"/>
    <property type="match status" value="1"/>
</dbReference>
<dbReference type="AlphaFoldDB" id="A0A0V1LFG6"/>
<feature type="binding site" evidence="23">
    <location>
        <position position="79"/>
    </location>
    <ligand>
        <name>substrate</name>
    </ligand>
</feature>
<comment type="catalytic activity">
    <reaction evidence="21">
        <text>N(6)-acetyl-L-lysyl-[histone] + H2O = L-lysyl-[histone] + acetate</text>
        <dbReference type="Rhea" id="RHEA:58196"/>
        <dbReference type="Rhea" id="RHEA-COMP:9845"/>
        <dbReference type="Rhea" id="RHEA-COMP:11338"/>
        <dbReference type="ChEBI" id="CHEBI:15377"/>
        <dbReference type="ChEBI" id="CHEBI:29969"/>
        <dbReference type="ChEBI" id="CHEBI:30089"/>
        <dbReference type="ChEBI" id="CHEBI:61930"/>
        <dbReference type="EC" id="3.5.1.98"/>
    </reaction>
    <physiologicalReaction direction="left-to-right" evidence="21">
        <dbReference type="Rhea" id="RHEA:58197"/>
    </physiologicalReaction>
</comment>
<comment type="similarity">
    <text evidence="5">Belongs to the histone deacetylase family. HD type 1 subfamily.</text>
</comment>
<dbReference type="InterPro" id="IPR037138">
    <property type="entry name" value="His_deacetylse_dom_sf"/>
</dbReference>
<feature type="binding site" evidence="23">
    <location>
        <position position="284"/>
    </location>
    <ligand>
        <name>substrate</name>
    </ligand>
</feature>
<feature type="binding site" evidence="24">
    <location>
        <position position="245"/>
    </location>
    <ligand>
        <name>a divalent metal cation</name>
        <dbReference type="ChEBI" id="CHEBI:60240"/>
    </ligand>
</feature>
<evidence type="ECO:0000256" key="23">
    <source>
        <dbReference type="PIRSR" id="PIRSR037913-2"/>
    </source>
</evidence>
<evidence type="ECO:0000256" key="1">
    <source>
        <dbReference type="ARBA" id="ARBA00001968"/>
    </source>
</evidence>
<comment type="catalytic activity">
    <reaction evidence="20">
        <text>N(6)-(2E)-butenoyl-L-lysyl-[protein] + H2O = (2E)-2-butenoate + L-lysyl-[protein]</text>
        <dbReference type="Rhea" id="RHEA:69172"/>
        <dbReference type="Rhea" id="RHEA-COMP:9752"/>
        <dbReference type="Rhea" id="RHEA-COMP:13707"/>
        <dbReference type="ChEBI" id="CHEBI:15377"/>
        <dbReference type="ChEBI" id="CHEBI:29969"/>
        <dbReference type="ChEBI" id="CHEBI:35899"/>
        <dbReference type="ChEBI" id="CHEBI:137954"/>
    </reaction>
    <physiologicalReaction direction="left-to-right" evidence="20">
        <dbReference type="Rhea" id="RHEA:69173"/>
    </physiologicalReaction>
</comment>
<evidence type="ECO:0000256" key="9">
    <source>
        <dbReference type="ARBA" id="ARBA00022491"/>
    </source>
</evidence>
<dbReference type="SUPFAM" id="SSF52768">
    <property type="entry name" value="Arginase/deacetylase"/>
    <property type="match status" value="1"/>
</dbReference>
<organism evidence="27 28">
    <name type="scientific">Trichinella nativa</name>
    <dbReference type="NCBI Taxonomy" id="6335"/>
    <lineage>
        <taxon>Eukaryota</taxon>
        <taxon>Metazoa</taxon>
        <taxon>Ecdysozoa</taxon>
        <taxon>Nematoda</taxon>
        <taxon>Enoplea</taxon>
        <taxon>Dorylaimia</taxon>
        <taxon>Trichinellida</taxon>
        <taxon>Trichinellidae</taxon>
        <taxon>Trichinella</taxon>
    </lineage>
</organism>
<dbReference type="Pfam" id="PF00850">
    <property type="entry name" value="Hist_deacetyl"/>
    <property type="match status" value="1"/>
</dbReference>
<feature type="active site" description="Proton acceptor" evidence="22">
    <location>
        <position position="121"/>
    </location>
</feature>
<keyword evidence="15" id="KW-0539">Nucleus</keyword>
<keyword evidence="8" id="KW-0963">Cytoplasm</keyword>
<feature type="domain" description="Histone deacetylase" evidence="26">
    <location>
        <begin position="8"/>
        <end position="298"/>
    </location>
</feature>
<feature type="region of interest" description="Disordered" evidence="25">
    <location>
        <begin position="414"/>
        <end position="473"/>
    </location>
</feature>
<dbReference type="GO" id="GO:0141221">
    <property type="term" value="F:histone deacetylase activity, hydrolytic mechanism"/>
    <property type="evidence" value="ECO:0007669"/>
    <property type="project" value="UniProtKB-EC"/>
</dbReference>
<evidence type="ECO:0000256" key="12">
    <source>
        <dbReference type="ARBA" id="ARBA00022853"/>
    </source>
</evidence>
<feature type="binding site" evidence="24">
    <location>
        <position position="156"/>
    </location>
    <ligand>
        <name>a divalent metal cation</name>
        <dbReference type="ChEBI" id="CHEBI:60240"/>
    </ligand>
</feature>
<dbReference type="PRINTS" id="PR01271">
    <property type="entry name" value="HISDACETLASE"/>
</dbReference>
<evidence type="ECO:0000256" key="18">
    <source>
        <dbReference type="ARBA" id="ARBA00042783"/>
    </source>
</evidence>
<dbReference type="InterPro" id="IPR000286">
    <property type="entry name" value="HDACs"/>
</dbReference>
<dbReference type="STRING" id="6335.A0A0V1LFG6"/>
<dbReference type="OrthoDB" id="1918432at2759"/>
<evidence type="ECO:0000313" key="28">
    <source>
        <dbReference type="Proteomes" id="UP000054721"/>
    </source>
</evidence>
<keyword evidence="9" id="KW-0678">Repressor</keyword>
<evidence type="ECO:0000256" key="14">
    <source>
        <dbReference type="ARBA" id="ARBA00023163"/>
    </source>
</evidence>
<dbReference type="GO" id="GO:0031507">
    <property type="term" value="P:heterochromatin formation"/>
    <property type="evidence" value="ECO:0007669"/>
    <property type="project" value="TreeGrafter"/>
</dbReference>
<evidence type="ECO:0000256" key="2">
    <source>
        <dbReference type="ARBA" id="ARBA00004123"/>
    </source>
</evidence>
<evidence type="ECO:0000256" key="24">
    <source>
        <dbReference type="PIRSR" id="PIRSR037913-3"/>
    </source>
</evidence>
<dbReference type="Proteomes" id="UP000054721">
    <property type="component" value="Unassembled WGS sequence"/>
</dbReference>
<evidence type="ECO:0000256" key="16">
    <source>
        <dbReference type="ARBA" id="ARBA00040347"/>
    </source>
</evidence>
<evidence type="ECO:0000256" key="8">
    <source>
        <dbReference type="ARBA" id="ARBA00022490"/>
    </source>
</evidence>
<dbReference type="PIRSF" id="PIRSF037913">
    <property type="entry name" value="His_deacetylse_1"/>
    <property type="match status" value="1"/>
</dbReference>
<comment type="subcellular location">
    <subcellularLocation>
        <location evidence="3">Chromosome</location>
    </subcellularLocation>
    <subcellularLocation>
        <location evidence="4">Cytoplasm</location>
    </subcellularLocation>
    <subcellularLocation>
        <location evidence="2">Nucleus</location>
    </subcellularLocation>
</comment>
<comment type="caution">
    <text evidence="27">The sequence shown here is derived from an EMBL/GenBank/DDBJ whole genome shotgun (WGS) entry which is preliminary data.</text>
</comment>
<evidence type="ECO:0000256" key="11">
    <source>
        <dbReference type="ARBA" id="ARBA00022801"/>
    </source>
</evidence>
<dbReference type="EMBL" id="JYDW01000063">
    <property type="protein sequence ID" value="KRZ58092.1"/>
    <property type="molecule type" value="Genomic_DNA"/>
</dbReference>
<reference evidence="27 28" key="1">
    <citation type="submission" date="2015-05" db="EMBL/GenBank/DDBJ databases">
        <title>Evolution of Trichinella species and genotypes.</title>
        <authorList>
            <person name="Korhonen P.K."/>
            <person name="Edoardo P."/>
            <person name="Giuseppe L.R."/>
            <person name="Gasser R.B."/>
        </authorList>
    </citation>
    <scope>NUCLEOTIDE SEQUENCE [LARGE SCALE GENOMIC DNA]</scope>
    <source>
        <strain evidence="27">ISS10</strain>
    </source>
</reference>
<feature type="binding site" evidence="23">
    <location>
        <position position="129"/>
    </location>
    <ligand>
        <name>substrate</name>
    </ligand>
</feature>
<sequence length="473" mass="53170">LFHFGPGHAMKPYRHFLVDDLVQGYGLDDKMSLMRYEPASKEEMIVYHDSYYIDFISQPMENLKTEKANVINEVYLDTDCPNFTGLFDYCQLIAGGSLAAARSLNNGLCDVAINWGGGLHHAKWNRAYGFCYVNDPVLAIVELLKHNGRVLYLDIDCHHGDGVEAAFYSTNRVMTLSFHLYEKNFFPGTGNMNDIGVGAGLHHSSNVPLKMGITDDDYEQIFKPIVSNVLQKYQPNVIVMQCGTDSLAGDRLGRLNLTLKGHSNCVKYVISKNIPLILLGGGGYRPANAARCWTLETAIALEEELPISIPEIESYEYFAPEFRLEISPGEGIEKCEFSGDSTIRTTGIMDFCSLALSTSRITAIQFSSSLSFFLIVAEKIQTSSYQMEYRKEDKSNLNTRAQKLFTVAGEHKTQLNSRANEAKREPQPSQPTITHHQHTNNGTTTVNYRNPKLRFEEEKVGEEVNEEKKRKAK</sequence>
<evidence type="ECO:0000256" key="17">
    <source>
        <dbReference type="ARBA" id="ARBA00041964"/>
    </source>
</evidence>
<evidence type="ECO:0000256" key="4">
    <source>
        <dbReference type="ARBA" id="ARBA00004496"/>
    </source>
</evidence>
<evidence type="ECO:0000256" key="21">
    <source>
        <dbReference type="ARBA" id="ARBA00049416"/>
    </source>
</evidence>
<evidence type="ECO:0000256" key="7">
    <source>
        <dbReference type="ARBA" id="ARBA00022454"/>
    </source>
</evidence>
<evidence type="ECO:0000256" key="25">
    <source>
        <dbReference type="SAM" id="MobiDB-lite"/>
    </source>
</evidence>
<feature type="non-terminal residue" evidence="27">
    <location>
        <position position="1"/>
    </location>
</feature>